<dbReference type="InParanoid" id="E9H0R1"/>
<dbReference type="EMBL" id="GL732581">
    <property type="protein sequence ID" value="EFX74688.1"/>
    <property type="molecule type" value="Genomic_DNA"/>
</dbReference>
<sequence>MKFTTTITQPDLMAMQRQPKRWPHFEAFISSSSLGTNSGDPYAVAATSSHKSLIKRRGKNTARSVSDTMGKDREKDRSATEWTPKNKGSVKPAGVLHTLSCWIENDMSRLDSALNYLMPHNSHALQLIHGPVEWAAFLYCILISCYMVMSGDGFKREIRTLLDALNSAKAPPAAKVLPVIINSTG</sequence>
<evidence type="ECO:0000313" key="3">
    <source>
        <dbReference type="Proteomes" id="UP000000305"/>
    </source>
</evidence>
<dbReference type="KEGG" id="dpx:DAPPUDRAFT_251604"/>
<feature type="region of interest" description="Disordered" evidence="1">
    <location>
        <begin position="55"/>
        <end position="89"/>
    </location>
</feature>
<accession>E9H0R1</accession>
<feature type="compositionally biased region" description="Basic and acidic residues" evidence="1">
    <location>
        <begin position="69"/>
        <end position="79"/>
    </location>
</feature>
<evidence type="ECO:0000313" key="2">
    <source>
        <dbReference type="EMBL" id="EFX74688.1"/>
    </source>
</evidence>
<proteinExistence type="predicted"/>
<gene>
    <name evidence="2" type="ORF">DAPPUDRAFT_251604</name>
</gene>
<reference evidence="2 3" key="1">
    <citation type="journal article" date="2011" name="Science">
        <title>The ecoresponsive genome of Daphnia pulex.</title>
        <authorList>
            <person name="Colbourne J.K."/>
            <person name="Pfrender M.E."/>
            <person name="Gilbert D."/>
            <person name="Thomas W.K."/>
            <person name="Tucker A."/>
            <person name="Oakley T.H."/>
            <person name="Tokishita S."/>
            <person name="Aerts A."/>
            <person name="Arnold G.J."/>
            <person name="Basu M.K."/>
            <person name="Bauer D.J."/>
            <person name="Caceres C.E."/>
            <person name="Carmel L."/>
            <person name="Casola C."/>
            <person name="Choi J.H."/>
            <person name="Detter J.C."/>
            <person name="Dong Q."/>
            <person name="Dusheyko S."/>
            <person name="Eads B.D."/>
            <person name="Frohlich T."/>
            <person name="Geiler-Samerotte K.A."/>
            <person name="Gerlach D."/>
            <person name="Hatcher P."/>
            <person name="Jogdeo S."/>
            <person name="Krijgsveld J."/>
            <person name="Kriventseva E.V."/>
            <person name="Kultz D."/>
            <person name="Laforsch C."/>
            <person name="Lindquist E."/>
            <person name="Lopez J."/>
            <person name="Manak J.R."/>
            <person name="Muller J."/>
            <person name="Pangilinan J."/>
            <person name="Patwardhan R.P."/>
            <person name="Pitluck S."/>
            <person name="Pritham E.J."/>
            <person name="Rechtsteiner A."/>
            <person name="Rho M."/>
            <person name="Rogozin I.B."/>
            <person name="Sakarya O."/>
            <person name="Salamov A."/>
            <person name="Schaack S."/>
            <person name="Shapiro H."/>
            <person name="Shiga Y."/>
            <person name="Skalitzky C."/>
            <person name="Smith Z."/>
            <person name="Souvorov A."/>
            <person name="Sung W."/>
            <person name="Tang Z."/>
            <person name="Tsuchiya D."/>
            <person name="Tu H."/>
            <person name="Vos H."/>
            <person name="Wang M."/>
            <person name="Wolf Y.I."/>
            <person name="Yamagata H."/>
            <person name="Yamada T."/>
            <person name="Ye Y."/>
            <person name="Shaw J.R."/>
            <person name="Andrews J."/>
            <person name="Crease T.J."/>
            <person name="Tang H."/>
            <person name="Lucas S.M."/>
            <person name="Robertson H.M."/>
            <person name="Bork P."/>
            <person name="Koonin E.V."/>
            <person name="Zdobnov E.M."/>
            <person name="Grigoriev I.V."/>
            <person name="Lynch M."/>
            <person name="Boore J.L."/>
        </authorList>
    </citation>
    <scope>NUCLEOTIDE SEQUENCE [LARGE SCALE GENOMIC DNA]</scope>
</reference>
<organism evidence="2 3">
    <name type="scientific">Daphnia pulex</name>
    <name type="common">Water flea</name>
    <dbReference type="NCBI Taxonomy" id="6669"/>
    <lineage>
        <taxon>Eukaryota</taxon>
        <taxon>Metazoa</taxon>
        <taxon>Ecdysozoa</taxon>
        <taxon>Arthropoda</taxon>
        <taxon>Crustacea</taxon>
        <taxon>Branchiopoda</taxon>
        <taxon>Diplostraca</taxon>
        <taxon>Cladocera</taxon>
        <taxon>Anomopoda</taxon>
        <taxon>Daphniidae</taxon>
        <taxon>Daphnia</taxon>
    </lineage>
</organism>
<protein>
    <submittedName>
        <fullName evidence="2">Uncharacterized protein</fullName>
    </submittedName>
</protein>
<dbReference type="AlphaFoldDB" id="E9H0R1"/>
<evidence type="ECO:0000256" key="1">
    <source>
        <dbReference type="SAM" id="MobiDB-lite"/>
    </source>
</evidence>
<dbReference type="Proteomes" id="UP000000305">
    <property type="component" value="Unassembled WGS sequence"/>
</dbReference>
<keyword evidence="3" id="KW-1185">Reference proteome</keyword>
<name>E9H0R1_DAPPU</name>
<dbReference type="HOGENOM" id="CLU_1462764_0_0_1"/>